<organism evidence="2 3">
    <name type="scientific">Cronobacter phage LPCS28</name>
    <dbReference type="NCBI Taxonomy" id="2924885"/>
    <lineage>
        <taxon>Viruses</taxon>
        <taxon>Duplodnaviria</taxon>
        <taxon>Heunggongvirae</taxon>
        <taxon>Uroviricota</taxon>
        <taxon>Caudoviricetes</taxon>
        <taxon>Pantevenvirales</taxon>
        <taxon>Straboviridae</taxon>
        <taxon>Nanhuvirus</taxon>
        <taxon>Nanhuvirus LPCS28</taxon>
    </lineage>
</organism>
<feature type="transmembrane region" description="Helical" evidence="1">
    <location>
        <begin position="37"/>
        <end position="58"/>
    </location>
</feature>
<evidence type="ECO:0000313" key="3">
    <source>
        <dbReference type="Proteomes" id="UP000832072"/>
    </source>
</evidence>
<protein>
    <submittedName>
        <fullName evidence="2">Uncharacterized protein</fullName>
    </submittedName>
</protein>
<keyword evidence="1" id="KW-0472">Membrane</keyword>
<reference evidence="2 3" key="1">
    <citation type="submission" date="2022-02" db="EMBL/GenBank/DDBJ databases">
        <authorList>
            <person name="Tian F."/>
            <person name="Li J."/>
            <person name="Li F."/>
            <person name="Tong Y."/>
        </authorList>
    </citation>
    <scope>NUCLEOTIDE SEQUENCE [LARGE SCALE GENOMIC DNA]</scope>
</reference>
<proteinExistence type="predicted"/>
<feature type="transmembrane region" description="Helical" evidence="1">
    <location>
        <begin position="6"/>
        <end position="25"/>
    </location>
</feature>
<keyword evidence="3" id="KW-1185">Reference proteome</keyword>
<dbReference type="Proteomes" id="UP000832072">
    <property type="component" value="Segment"/>
</dbReference>
<name>A0AAE9G507_9CAUD</name>
<keyword evidence="1" id="KW-0812">Transmembrane</keyword>
<gene>
    <name evidence="2" type="ORF">EHEKIMEA_00288</name>
</gene>
<accession>A0AAE9G507</accession>
<dbReference type="EMBL" id="OM638103">
    <property type="protein sequence ID" value="UNY47170.1"/>
    <property type="molecule type" value="Genomic_DNA"/>
</dbReference>
<evidence type="ECO:0000313" key="2">
    <source>
        <dbReference type="EMBL" id="UNY47170.1"/>
    </source>
</evidence>
<sequence length="76" mass="9081">MISFFIVIAIICLMFIYANWFEELVRKHSEYINSKGFYYEFFIHVIKIVVGLALLHYVNFIGHLVDLKTFIMTLWG</sequence>
<evidence type="ECO:0000256" key="1">
    <source>
        <dbReference type="SAM" id="Phobius"/>
    </source>
</evidence>
<keyword evidence="1" id="KW-1133">Transmembrane helix</keyword>